<organism evidence="2 3">
    <name type="scientific">Amycolatopsis decaplanina DSM 44594</name>
    <dbReference type="NCBI Taxonomy" id="1284240"/>
    <lineage>
        <taxon>Bacteria</taxon>
        <taxon>Bacillati</taxon>
        <taxon>Actinomycetota</taxon>
        <taxon>Actinomycetes</taxon>
        <taxon>Pseudonocardiales</taxon>
        <taxon>Pseudonocardiaceae</taxon>
        <taxon>Amycolatopsis</taxon>
    </lineage>
</organism>
<dbReference type="InterPro" id="IPR023393">
    <property type="entry name" value="START-like_dom_sf"/>
</dbReference>
<name>M2Y7S3_9PSEU</name>
<sequence length="156" mass="18388">MPANIDNTIHIDAPIDFVWRMTNEVESWPSLFSEYESVNVLHREGSTIRFRLSTKPDADGTTWTWVSDRTADEQNRTVHAHRVETGPFRFMNIRWFYTESGTGTKMRWAQEFSMRPDAKVDDETMAEHLQRRTVAQMAHVKKKVEEEFRRSPRARA</sequence>
<dbReference type="Proteomes" id="UP000054226">
    <property type="component" value="Unassembled WGS sequence"/>
</dbReference>
<evidence type="ECO:0000313" key="3">
    <source>
        <dbReference type="Proteomes" id="UP000054226"/>
    </source>
</evidence>
<dbReference type="PATRIC" id="fig|1284240.4.peg.4196"/>
<dbReference type="InterPro" id="IPR005031">
    <property type="entry name" value="COQ10_START"/>
</dbReference>
<feature type="domain" description="Coenzyme Q-binding protein COQ10 START" evidence="1">
    <location>
        <begin position="11"/>
        <end position="137"/>
    </location>
</feature>
<evidence type="ECO:0000259" key="1">
    <source>
        <dbReference type="Pfam" id="PF03364"/>
    </source>
</evidence>
<dbReference type="EMBL" id="AOHO01000058">
    <property type="protein sequence ID" value="EME57645.1"/>
    <property type="molecule type" value="Genomic_DNA"/>
</dbReference>
<accession>M2Y7S3</accession>
<reference evidence="2 3" key="1">
    <citation type="journal article" date="2013" name="Genome Announc.">
        <title>Draft Genome Sequence of Amycolatopsis decaplanina Strain DSM 44594T.</title>
        <authorList>
            <person name="Kaur N."/>
            <person name="Kumar S."/>
            <person name="Bala M."/>
            <person name="Raghava G.P."/>
            <person name="Mayilraj S."/>
        </authorList>
    </citation>
    <scope>NUCLEOTIDE SEQUENCE [LARGE SCALE GENOMIC DNA]</scope>
    <source>
        <strain evidence="2 3">DSM 44594</strain>
    </source>
</reference>
<dbReference type="AlphaFoldDB" id="M2Y7S3"/>
<dbReference type="Pfam" id="PF03364">
    <property type="entry name" value="Polyketide_cyc"/>
    <property type="match status" value="1"/>
</dbReference>
<dbReference type="SUPFAM" id="SSF55961">
    <property type="entry name" value="Bet v1-like"/>
    <property type="match status" value="1"/>
</dbReference>
<gene>
    <name evidence="2" type="ORF">H074_20682</name>
</gene>
<keyword evidence="3" id="KW-1185">Reference proteome</keyword>
<comment type="caution">
    <text evidence="2">The sequence shown here is derived from an EMBL/GenBank/DDBJ whole genome shotgun (WGS) entry which is preliminary data.</text>
</comment>
<dbReference type="OrthoDB" id="156693at2"/>
<protein>
    <submittedName>
        <fullName evidence="2">Cyclase/dehydrase</fullName>
    </submittedName>
</protein>
<proteinExistence type="predicted"/>
<evidence type="ECO:0000313" key="2">
    <source>
        <dbReference type="EMBL" id="EME57645.1"/>
    </source>
</evidence>
<dbReference type="Gene3D" id="3.30.530.20">
    <property type="match status" value="1"/>
</dbReference>